<dbReference type="InParanoid" id="A0A2K2DJB8"/>
<evidence type="ECO:0000313" key="10">
    <source>
        <dbReference type="Proteomes" id="UP000008810"/>
    </source>
</evidence>
<evidence type="ECO:0000256" key="7">
    <source>
        <dbReference type="ARBA" id="ARBA00024284"/>
    </source>
</evidence>
<dbReference type="InterPro" id="IPR011051">
    <property type="entry name" value="RmlC_Cupin_sf"/>
</dbReference>
<dbReference type="ExpressionAtlas" id="A0A2K2DJB8">
    <property type="expression patterns" value="baseline"/>
</dbReference>
<dbReference type="Gramene" id="PNT74369">
    <property type="protein sequence ID" value="PNT74369"/>
    <property type="gene ID" value="BRADI_1g13406v3"/>
</dbReference>
<dbReference type="PANTHER" id="PTHR22966">
    <property type="entry name" value="2-AMINOETHANETHIOL DIOXYGENASE"/>
    <property type="match status" value="1"/>
</dbReference>
<evidence type="ECO:0000256" key="1">
    <source>
        <dbReference type="ARBA" id="ARBA00001954"/>
    </source>
</evidence>
<name>A0A2K2DJB8_BRADI</name>
<comment type="cofactor">
    <cofactor evidence="1">
        <name>Fe(2+)</name>
        <dbReference type="ChEBI" id="CHEBI:29033"/>
    </cofactor>
</comment>
<keyword evidence="10" id="KW-1185">Reference proteome</keyword>
<comment type="similarity">
    <text evidence="2">Belongs to the cysteine dioxygenase family.</text>
</comment>
<evidence type="ECO:0000313" key="8">
    <source>
        <dbReference type="EMBL" id="PNT74369.1"/>
    </source>
</evidence>
<dbReference type="Gene3D" id="2.60.120.10">
    <property type="entry name" value="Jelly Rolls"/>
    <property type="match status" value="1"/>
</dbReference>
<dbReference type="SUPFAM" id="SSF51182">
    <property type="entry name" value="RmlC-like cupins"/>
    <property type="match status" value="1"/>
</dbReference>
<reference evidence="8" key="2">
    <citation type="submission" date="2017-06" db="EMBL/GenBank/DDBJ databases">
        <title>WGS assembly of Brachypodium distachyon.</title>
        <authorList>
            <consortium name="The International Brachypodium Initiative"/>
            <person name="Lucas S."/>
            <person name="Harmon-Smith M."/>
            <person name="Lail K."/>
            <person name="Tice H."/>
            <person name="Grimwood J."/>
            <person name="Bruce D."/>
            <person name="Barry K."/>
            <person name="Shu S."/>
            <person name="Lindquist E."/>
            <person name="Wang M."/>
            <person name="Pitluck S."/>
            <person name="Vogel J.P."/>
            <person name="Garvin D.F."/>
            <person name="Mockler T.C."/>
            <person name="Schmutz J."/>
            <person name="Rokhsar D."/>
            <person name="Bevan M.W."/>
        </authorList>
    </citation>
    <scope>NUCLEOTIDE SEQUENCE</scope>
    <source>
        <strain evidence="8">Bd21</strain>
    </source>
</reference>
<evidence type="ECO:0000313" key="9">
    <source>
        <dbReference type="EnsemblPlants" id="PNT74369"/>
    </source>
</evidence>
<evidence type="ECO:0000256" key="2">
    <source>
        <dbReference type="ARBA" id="ARBA00006622"/>
    </source>
</evidence>
<dbReference type="GO" id="GO:0046872">
    <property type="term" value="F:metal ion binding"/>
    <property type="evidence" value="ECO:0007669"/>
    <property type="project" value="UniProtKB-KW"/>
</dbReference>
<dbReference type="InterPro" id="IPR014710">
    <property type="entry name" value="RmlC-like_jellyroll"/>
</dbReference>
<protein>
    <recommendedName>
        <fullName evidence="3">cysteine dioxygenase</fullName>
        <ecNumber evidence="3">1.13.11.20</ecNumber>
    </recommendedName>
</protein>
<dbReference type="EC" id="1.13.11.20" evidence="3"/>
<accession>A0A2K2DJB8</accession>
<evidence type="ECO:0000256" key="4">
    <source>
        <dbReference type="ARBA" id="ARBA00022723"/>
    </source>
</evidence>
<dbReference type="InterPro" id="IPR012864">
    <property type="entry name" value="PCO/ADO"/>
</dbReference>
<keyword evidence="6" id="KW-0408">Iron</keyword>
<keyword evidence="4" id="KW-0479">Metal-binding</keyword>
<organism evidence="8">
    <name type="scientific">Brachypodium distachyon</name>
    <name type="common">Purple false brome</name>
    <name type="synonym">Trachynia distachya</name>
    <dbReference type="NCBI Taxonomy" id="15368"/>
    <lineage>
        <taxon>Eukaryota</taxon>
        <taxon>Viridiplantae</taxon>
        <taxon>Streptophyta</taxon>
        <taxon>Embryophyta</taxon>
        <taxon>Tracheophyta</taxon>
        <taxon>Spermatophyta</taxon>
        <taxon>Magnoliopsida</taxon>
        <taxon>Liliopsida</taxon>
        <taxon>Poales</taxon>
        <taxon>Poaceae</taxon>
        <taxon>BOP clade</taxon>
        <taxon>Pooideae</taxon>
        <taxon>Stipodae</taxon>
        <taxon>Brachypodieae</taxon>
        <taxon>Brachypodium</taxon>
    </lineage>
</organism>
<dbReference type="OrthoDB" id="271433at2759"/>
<dbReference type="AlphaFoldDB" id="A0A2K2DJB8"/>
<dbReference type="EMBL" id="CM000880">
    <property type="protein sequence ID" value="PNT74369.1"/>
    <property type="molecule type" value="Genomic_DNA"/>
</dbReference>
<reference evidence="8 9" key="1">
    <citation type="journal article" date="2010" name="Nature">
        <title>Genome sequencing and analysis of the model grass Brachypodium distachyon.</title>
        <authorList>
            <consortium name="International Brachypodium Initiative"/>
        </authorList>
    </citation>
    <scope>NUCLEOTIDE SEQUENCE [LARGE SCALE GENOMIC DNA]</scope>
    <source>
        <strain evidence="8 9">Bd21</strain>
    </source>
</reference>
<gene>
    <name evidence="8" type="ORF">BRADI_1g13406v3</name>
</gene>
<dbReference type="Pfam" id="PF07847">
    <property type="entry name" value="PCO_ADO"/>
    <property type="match status" value="1"/>
</dbReference>
<reference evidence="9" key="3">
    <citation type="submission" date="2018-08" db="UniProtKB">
        <authorList>
            <consortium name="EnsemblPlants"/>
        </authorList>
    </citation>
    <scope>IDENTIFICATION</scope>
    <source>
        <strain evidence="9">cv. Bd21</strain>
    </source>
</reference>
<proteinExistence type="inferred from homology"/>
<evidence type="ECO:0000256" key="3">
    <source>
        <dbReference type="ARBA" id="ARBA00013133"/>
    </source>
</evidence>
<comment type="catalytic activity">
    <reaction evidence="7">
        <text>L-cysteine + O2 = 3-sulfino-L-alanine + H(+)</text>
        <dbReference type="Rhea" id="RHEA:20441"/>
        <dbReference type="ChEBI" id="CHEBI:15378"/>
        <dbReference type="ChEBI" id="CHEBI:15379"/>
        <dbReference type="ChEBI" id="CHEBI:35235"/>
        <dbReference type="ChEBI" id="CHEBI:61085"/>
        <dbReference type="EC" id="1.13.11.20"/>
    </reaction>
    <physiologicalReaction direction="left-to-right" evidence="7">
        <dbReference type="Rhea" id="RHEA:20442"/>
    </physiologicalReaction>
</comment>
<dbReference type="FunCoup" id="A0A2K2DJB8">
    <property type="interactions" value="264"/>
</dbReference>
<dbReference type="GO" id="GO:0070483">
    <property type="term" value="P:detection of hypoxia"/>
    <property type="evidence" value="ECO:0007669"/>
    <property type="project" value="UniProtKB-ARBA"/>
</dbReference>
<dbReference type="GO" id="GO:0017172">
    <property type="term" value="F:cysteine dioxygenase activity"/>
    <property type="evidence" value="ECO:0007669"/>
    <property type="project" value="UniProtKB-EC"/>
</dbReference>
<evidence type="ECO:0000256" key="6">
    <source>
        <dbReference type="ARBA" id="ARBA00023004"/>
    </source>
</evidence>
<dbReference type="PANTHER" id="PTHR22966:SF66">
    <property type="entry name" value="CYSTEINE DIOXYGENASE"/>
    <property type="match status" value="1"/>
</dbReference>
<sequence length="219" mass="24335">MAGNNNGAPAPATPMQLSVLGRRAASSGMGEAAAKEREDRIMKRKRYALAQQAPLTQLARREQITQVQPVVRAARSLQGLVDASYLVFPTGSQCDTVPPPRSVKLIRRLIAEIGPEDVGLKPDSARYFKEMKERGAQPTSAITTKTLYECDTFAVSVFFLFPGKVMPLHDHPRMTVISKILLGSARVTSYDWMQPSLCLDRRCKYTHTFMSLLQNVVLR</sequence>
<dbReference type="Proteomes" id="UP000008810">
    <property type="component" value="Chromosome 1"/>
</dbReference>
<dbReference type="EnsemblPlants" id="PNT74369">
    <property type="protein sequence ID" value="PNT74369"/>
    <property type="gene ID" value="BRADI_1g13406v3"/>
</dbReference>
<dbReference type="STRING" id="15368.A0A2K2DJB8"/>
<keyword evidence="5" id="KW-0560">Oxidoreductase</keyword>
<evidence type="ECO:0000256" key="5">
    <source>
        <dbReference type="ARBA" id="ARBA00023002"/>
    </source>
</evidence>